<dbReference type="GO" id="GO:0030906">
    <property type="term" value="C:retromer, cargo-selective complex"/>
    <property type="evidence" value="ECO:0007669"/>
    <property type="project" value="InterPro"/>
</dbReference>
<comment type="function">
    <text evidence="6">Plays a role in vesicular protein sorting.</text>
</comment>
<evidence type="ECO:0000256" key="1">
    <source>
        <dbReference type="ARBA" id="ARBA00004170"/>
    </source>
</evidence>
<dbReference type="GO" id="GO:0005770">
    <property type="term" value="C:late endosome"/>
    <property type="evidence" value="ECO:0007669"/>
    <property type="project" value="TreeGrafter"/>
</dbReference>
<dbReference type="Gene3D" id="1.25.40.660">
    <property type="entry name" value="Vacuolar protein sorting-associated protein 35, helical subcomplex Vps35-C"/>
    <property type="match status" value="1"/>
</dbReference>
<evidence type="ECO:0000256" key="6">
    <source>
        <dbReference type="PIRNR" id="PIRNR009375"/>
    </source>
</evidence>
<keyword evidence="5" id="KW-0472">Membrane</keyword>
<evidence type="ECO:0000313" key="8">
    <source>
        <dbReference type="Proteomes" id="UP001162131"/>
    </source>
</evidence>
<dbReference type="AlphaFoldDB" id="A0AAU9JHE9"/>
<sequence length="763" mass="87249">MDEEQEKYLEESVTIVKQEAFQMQKALDSSNMPEVLKHAAIMISELRASLLSPKAYFELYMQVFDQMSRLESYFMEEHRRTGKIAEIYEKIQHTTNILPRLYLLVAAGSVYIKTRELTAKDVLKDLIEMIKGVQHPMRGLFLRYYLNKVCKDKLPDKGSEYEDSGDVTDSVDFLLQNLSEMNRLWVRMQHTGTVRDKTKREKERSDLKVTVGENIVRLSNLQGVNLELYQSVVLPRIIEIVTSSKDAISQQYLMDCIIQAFPDDYHLHTLELLLEACTQLQPAVEIKGIFINLLTRIADFAKEADLEIVQRVNIFDLVKTYIDKIIQEQSNPADTAKFLELNAAFLRLSLRCYPDNINYVNLILDSCVTLIDKNQSDGRLDQESLKTIVKLLSHPLESLSLAILSMSNYPKLMNYLQFQSRKQVAFKIVKAVVANKVELSDVDTVEKLISYISSLLVDANDTTESEAYEFEDEQQGVAKIIFLIKGPDVKTHFHLLHIFRTKLSQGGNRRIKYTYPALLFKYIKLVPNLDSNDSEITFHHILKILLQLVNKIIEVDPELGLKLSLQCALCIHNHDPEKTHEEIAYEFISQALILYQDELTDAAAKSNAITLALSTLAYVNCFEEENSETLVHNTAQYAHKQSTKTAEVRGALLATELFWTEAVRNDQRVLHYLKRAEKCAENIGSTNEGVMLLIDTLNKYISFLLRDVPTIEIDSINNLISNINNGVKKLGGDASQDIKVYLANTNKYIRTRQEEGKLKGLKL</sequence>
<comment type="caution">
    <text evidence="7">The sequence shown here is derived from an EMBL/GenBank/DDBJ whole genome shotgun (WGS) entry which is preliminary data.</text>
</comment>
<reference evidence="7" key="1">
    <citation type="submission" date="2021-09" db="EMBL/GenBank/DDBJ databases">
        <authorList>
            <consortium name="AG Swart"/>
            <person name="Singh M."/>
            <person name="Singh A."/>
            <person name="Seah K."/>
            <person name="Emmerich C."/>
        </authorList>
    </citation>
    <scope>NUCLEOTIDE SEQUENCE</scope>
    <source>
        <strain evidence="7">ATCC30299</strain>
    </source>
</reference>
<evidence type="ECO:0000256" key="2">
    <source>
        <dbReference type="ARBA" id="ARBA00006536"/>
    </source>
</evidence>
<keyword evidence="3 6" id="KW-0813">Transport</keyword>
<dbReference type="InterPro" id="IPR042491">
    <property type="entry name" value="Vps35_C"/>
</dbReference>
<protein>
    <recommendedName>
        <fullName evidence="6">Vacuolar protein sorting-associated protein 35</fullName>
    </recommendedName>
</protein>
<dbReference type="PIRSF" id="PIRSF009375">
    <property type="entry name" value="Retromer_Vps35"/>
    <property type="match status" value="1"/>
</dbReference>
<dbReference type="GO" id="GO:0042147">
    <property type="term" value="P:retrograde transport, endosome to Golgi"/>
    <property type="evidence" value="ECO:0007669"/>
    <property type="project" value="InterPro"/>
</dbReference>
<keyword evidence="8" id="KW-1185">Reference proteome</keyword>
<dbReference type="Pfam" id="PF03635">
    <property type="entry name" value="Vps35"/>
    <property type="match status" value="1"/>
</dbReference>
<evidence type="ECO:0000256" key="4">
    <source>
        <dbReference type="ARBA" id="ARBA00022927"/>
    </source>
</evidence>
<dbReference type="Proteomes" id="UP001162131">
    <property type="component" value="Unassembled WGS sequence"/>
</dbReference>
<dbReference type="GO" id="GO:0006886">
    <property type="term" value="P:intracellular protein transport"/>
    <property type="evidence" value="ECO:0007669"/>
    <property type="project" value="TreeGrafter"/>
</dbReference>
<proteinExistence type="inferred from homology"/>
<dbReference type="PANTHER" id="PTHR11099:SF0">
    <property type="entry name" value="VACUOLAR PROTEIN SORTING-ASSOCIATED PROTEIN 35"/>
    <property type="match status" value="1"/>
</dbReference>
<dbReference type="GO" id="GO:0005829">
    <property type="term" value="C:cytosol"/>
    <property type="evidence" value="ECO:0007669"/>
    <property type="project" value="GOC"/>
</dbReference>
<organism evidence="7 8">
    <name type="scientific">Blepharisma stoltei</name>
    <dbReference type="NCBI Taxonomy" id="1481888"/>
    <lineage>
        <taxon>Eukaryota</taxon>
        <taxon>Sar</taxon>
        <taxon>Alveolata</taxon>
        <taxon>Ciliophora</taxon>
        <taxon>Postciliodesmatophora</taxon>
        <taxon>Heterotrichea</taxon>
        <taxon>Heterotrichida</taxon>
        <taxon>Blepharismidae</taxon>
        <taxon>Blepharisma</taxon>
    </lineage>
</organism>
<comment type="similarity">
    <text evidence="2 6">Belongs to the VPS35 family.</text>
</comment>
<dbReference type="EMBL" id="CAJZBQ010000033">
    <property type="protein sequence ID" value="CAG9322940.1"/>
    <property type="molecule type" value="Genomic_DNA"/>
</dbReference>
<accession>A0AAU9JHE9</accession>
<dbReference type="InterPro" id="IPR005378">
    <property type="entry name" value="Vps35"/>
</dbReference>
<dbReference type="PANTHER" id="PTHR11099">
    <property type="entry name" value="VACUOLAR SORTING PROTEIN 35"/>
    <property type="match status" value="1"/>
</dbReference>
<keyword evidence="4 6" id="KW-0653">Protein transport</keyword>
<name>A0AAU9JHE9_9CILI</name>
<evidence type="ECO:0000313" key="7">
    <source>
        <dbReference type="EMBL" id="CAG9322940.1"/>
    </source>
</evidence>
<evidence type="ECO:0000256" key="5">
    <source>
        <dbReference type="ARBA" id="ARBA00023136"/>
    </source>
</evidence>
<evidence type="ECO:0000256" key="3">
    <source>
        <dbReference type="ARBA" id="ARBA00022448"/>
    </source>
</evidence>
<gene>
    <name evidence="7" type="ORF">BSTOLATCC_MIC32845</name>
</gene>
<comment type="subcellular location">
    <subcellularLocation>
        <location evidence="1">Membrane</location>
        <topology evidence="1">Peripheral membrane protein</topology>
    </subcellularLocation>
</comment>